<dbReference type="Gene3D" id="3.40.50.1010">
    <property type="entry name" value="5'-nuclease"/>
    <property type="match status" value="1"/>
</dbReference>
<dbReference type="Pfam" id="PF13470">
    <property type="entry name" value="PIN_3"/>
    <property type="match status" value="1"/>
</dbReference>
<evidence type="ECO:0000259" key="1">
    <source>
        <dbReference type="Pfam" id="PF13470"/>
    </source>
</evidence>
<evidence type="ECO:0000313" key="2">
    <source>
        <dbReference type="EMBL" id="GAA3978286.1"/>
    </source>
</evidence>
<proteinExistence type="predicted"/>
<sequence>MKHVFMDTNVVIDFLADRKPFSMDAARIFDLGVIGKIKIYISAVSYNNIYYVLRQSLSHPVTLQLLNELADMTEIVDVTDNVIRQSLKTDFKDYEDAIQYYCALSISATNFIVTRNTKDFKKSTLPVLTPAEALKALEE</sequence>
<gene>
    <name evidence="2" type="ORF">GCM10022210_31540</name>
</gene>
<dbReference type="Proteomes" id="UP001500742">
    <property type="component" value="Unassembled WGS sequence"/>
</dbReference>
<evidence type="ECO:0000313" key="3">
    <source>
        <dbReference type="Proteomes" id="UP001500742"/>
    </source>
</evidence>
<comment type="caution">
    <text evidence="2">The sequence shown here is derived from an EMBL/GenBank/DDBJ whole genome shotgun (WGS) entry which is preliminary data.</text>
</comment>
<feature type="domain" description="PIN" evidence="1">
    <location>
        <begin position="4"/>
        <end position="118"/>
    </location>
</feature>
<dbReference type="SUPFAM" id="SSF88723">
    <property type="entry name" value="PIN domain-like"/>
    <property type="match status" value="1"/>
</dbReference>
<reference evidence="3" key="1">
    <citation type="journal article" date="2019" name="Int. J. Syst. Evol. Microbiol.">
        <title>The Global Catalogue of Microorganisms (GCM) 10K type strain sequencing project: providing services to taxonomists for standard genome sequencing and annotation.</title>
        <authorList>
            <consortium name="The Broad Institute Genomics Platform"/>
            <consortium name="The Broad Institute Genome Sequencing Center for Infectious Disease"/>
            <person name="Wu L."/>
            <person name="Ma J."/>
        </authorList>
    </citation>
    <scope>NUCLEOTIDE SEQUENCE [LARGE SCALE GENOMIC DNA]</scope>
    <source>
        <strain evidence="3">JCM 16601</strain>
    </source>
</reference>
<name>A0ABP7Q8Y0_9SPHI</name>
<protein>
    <submittedName>
        <fullName evidence="2">PIN domain nuclease</fullName>
    </submittedName>
</protein>
<accession>A0ABP7Q8Y0</accession>
<dbReference type="InterPro" id="IPR029060">
    <property type="entry name" value="PIN-like_dom_sf"/>
</dbReference>
<dbReference type="RefSeq" id="WP_259096317.1">
    <property type="nucleotide sequence ID" value="NZ_BAAAZC010000023.1"/>
</dbReference>
<organism evidence="2 3">
    <name type="scientific">Mucilaginibacter dorajii</name>
    <dbReference type="NCBI Taxonomy" id="692994"/>
    <lineage>
        <taxon>Bacteria</taxon>
        <taxon>Pseudomonadati</taxon>
        <taxon>Bacteroidota</taxon>
        <taxon>Sphingobacteriia</taxon>
        <taxon>Sphingobacteriales</taxon>
        <taxon>Sphingobacteriaceae</taxon>
        <taxon>Mucilaginibacter</taxon>
    </lineage>
</organism>
<dbReference type="EMBL" id="BAAAZC010000023">
    <property type="protein sequence ID" value="GAA3978286.1"/>
    <property type="molecule type" value="Genomic_DNA"/>
</dbReference>
<dbReference type="InterPro" id="IPR002716">
    <property type="entry name" value="PIN_dom"/>
</dbReference>
<keyword evidence="3" id="KW-1185">Reference proteome</keyword>